<dbReference type="InterPro" id="IPR056173">
    <property type="entry name" value="Sec20_C"/>
</dbReference>
<dbReference type="OrthoDB" id="46868at2759"/>
<evidence type="ECO:0000256" key="4">
    <source>
        <dbReference type="ARBA" id="ARBA00022824"/>
    </source>
</evidence>
<feature type="transmembrane region" description="Helical" evidence="11">
    <location>
        <begin position="276"/>
        <end position="298"/>
    </location>
</feature>
<evidence type="ECO:0000259" key="12">
    <source>
        <dbReference type="Pfam" id="PF03908"/>
    </source>
</evidence>
<evidence type="ECO:0000256" key="11">
    <source>
        <dbReference type="SAM" id="Phobius"/>
    </source>
</evidence>
<keyword evidence="2" id="KW-0813">Transport</keyword>
<evidence type="ECO:0000256" key="1">
    <source>
        <dbReference type="ARBA" id="ARBA00004163"/>
    </source>
</evidence>
<feature type="transmembrane region" description="Helical" evidence="11">
    <location>
        <begin position="245"/>
        <end position="264"/>
    </location>
</feature>
<dbReference type="GO" id="GO:0005484">
    <property type="term" value="F:SNAP receptor activity"/>
    <property type="evidence" value="ECO:0007669"/>
    <property type="project" value="InterPro"/>
</dbReference>
<evidence type="ECO:0000256" key="3">
    <source>
        <dbReference type="ARBA" id="ARBA00022692"/>
    </source>
</evidence>
<keyword evidence="8 11" id="KW-0472">Membrane</keyword>
<dbReference type="GO" id="GO:0005789">
    <property type="term" value="C:endoplasmic reticulum membrane"/>
    <property type="evidence" value="ECO:0007669"/>
    <property type="project" value="UniProtKB-SubCell"/>
</dbReference>
<keyword evidence="4" id="KW-0256">Endoplasmic reticulum</keyword>
<feature type="compositionally biased region" description="Basic and acidic residues" evidence="10">
    <location>
        <begin position="396"/>
        <end position="433"/>
    </location>
</feature>
<sequence>MTSIAQLSQQLATLTDSLRQTQTLISRLSKLTFQPGSEALDESAGSARLELAQDIHDSIKELDGDLELLRSELDDLNSDTGVTKRKGSEREQERERLNVGLTRCIEDIQQARGAFRRAQLNAKRASEAAKAQERQLVFASLTAVQPDATSDDQASGRGHRRQRTQQLSKDEIVVNASSDVTAALRRTHDLLSTELSRSRFAQETFDESTEALKELGEKYNNLDTILSNSKSLLSTLLRSQKSDTWYLETAFYLLLTTLIWLVFRRVLYGPFVKLPLFLWNVFAFTANWTILRPLYLLLTLSGVIRSEPTPLKPPQSQISTTRTPLIIQPSASDFPSEIPGDVVEQIRMAGGMPAGAGGAGAKVGKDGALTGQISESIGRLADESAKEAQDQAANEPVRRGDGTILQDRADIPKNPKKKTFEDDGRQGQRRDEL</sequence>
<proteinExistence type="inferred from homology"/>
<gene>
    <name evidence="13" type="ORF">AMS68_000957</name>
</gene>
<evidence type="ECO:0000256" key="5">
    <source>
        <dbReference type="ARBA" id="ARBA00022892"/>
    </source>
</evidence>
<evidence type="ECO:0000256" key="8">
    <source>
        <dbReference type="ARBA" id="ARBA00023136"/>
    </source>
</evidence>
<name>A0A6H0XLR1_9PEZI</name>
<dbReference type="EMBL" id="CP051139">
    <property type="protein sequence ID" value="QIW95439.1"/>
    <property type="molecule type" value="Genomic_DNA"/>
</dbReference>
<evidence type="ECO:0000256" key="10">
    <source>
        <dbReference type="SAM" id="MobiDB-lite"/>
    </source>
</evidence>
<feature type="region of interest" description="Disordered" evidence="10">
    <location>
        <begin position="379"/>
        <end position="433"/>
    </location>
</feature>
<feature type="compositionally biased region" description="Basic and acidic residues" evidence="10">
    <location>
        <begin position="380"/>
        <end position="389"/>
    </location>
</feature>
<comment type="subcellular location">
    <subcellularLocation>
        <location evidence="1">Endoplasmic reticulum membrane</location>
        <topology evidence="1">Single-pass type IV membrane protein</topology>
    </subcellularLocation>
</comment>
<protein>
    <recommendedName>
        <fullName evidence="12">Sec20 C-terminal domain-containing protein</fullName>
    </recommendedName>
</protein>
<evidence type="ECO:0000313" key="13">
    <source>
        <dbReference type="EMBL" id="QIW95439.1"/>
    </source>
</evidence>
<keyword evidence="6 11" id="KW-1133">Transmembrane helix</keyword>
<dbReference type="Proteomes" id="UP000503462">
    <property type="component" value="Chromosome 1"/>
</dbReference>
<evidence type="ECO:0000313" key="14">
    <source>
        <dbReference type="Proteomes" id="UP000503462"/>
    </source>
</evidence>
<reference evidence="13 14" key="1">
    <citation type="journal article" date="2016" name="Sci. Rep.">
        <title>Peltaster fructicola genome reveals evolution from an invasive phytopathogen to an ectophytic parasite.</title>
        <authorList>
            <person name="Xu C."/>
            <person name="Chen H."/>
            <person name="Gleason M.L."/>
            <person name="Xu J.R."/>
            <person name="Liu H."/>
            <person name="Zhang R."/>
            <person name="Sun G."/>
        </authorList>
    </citation>
    <scope>NUCLEOTIDE SEQUENCE [LARGE SCALE GENOMIC DNA]</scope>
    <source>
        <strain evidence="13 14">LNHT1506</strain>
    </source>
</reference>
<evidence type="ECO:0000256" key="2">
    <source>
        <dbReference type="ARBA" id="ARBA00022448"/>
    </source>
</evidence>
<dbReference type="GO" id="GO:0006890">
    <property type="term" value="P:retrograde vesicle-mediated transport, Golgi to endoplasmic reticulum"/>
    <property type="evidence" value="ECO:0007669"/>
    <property type="project" value="InterPro"/>
</dbReference>
<keyword evidence="3 11" id="KW-0812">Transmembrane</keyword>
<dbReference type="PANTHER" id="PTHR12825">
    <property type="entry name" value="BNIP1-RELATED"/>
    <property type="match status" value="1"/>
</dbReference>
<keyword evidence="5" id="KW-0931">ER-Golgi transport</keyword>
<accession>A0A6H0XLR1</accession>
<evidence type="ECO:0000256" key="6">
    <source>
        <dbReference type="ARBA" id="ARBA00022989"/>
    </source>
</evidence>
<keyword evidence="14" id="KW-1185">Reference proteome</keyword>
<organism evidence="13 14">
    <name type="scientific">Peltaster fructicola</name>
    <dbReference type="NCBI Taxonomy" id="286661"/>
    <lineage>
        <taxon>Eukaryota</taxon>
        <taxon>Fungi</taxon>
        <taxon>Dikarya</taxon>
        <taxon>Ascomycota</taxon>
        <taxon>Pezizomycotina</taxon>
        <taxon>Dothideomycetes</taxon>
        <taxon>Dothideomycetes incertae sedis</taxon>
        <taxon>Peltaster</taxon>
    </lineage>
</organism>
<dbReference type="InterPro" id="IPR005606">
    <property type="entry name" value="Sec20"/>
</dbReference>
<dbReference type="GO" id="GO:0031201">
    <property type="term" value="C:SNARE complex"/>
    <property type="evidence" value="ECO:0007669"/>
    <property type="project" value="TreeGrafter"/>
</dbReference>
<dbReference type="PANTHER" id="PTHR12825:SF0">
    <property type="entry name" value="VESICLE TRANSPORT PROTEIN SEC20"/>
    <property type="match status" value="1"/>
</dbReference>
<dbReference type="AlphaFoldDB" id="A0A6H0XLR1"/>
<comment type="similarity">
    <text evidence="9">Belongs to the SEC20 family.</text>
</comment>
<feature type="domain" description="Sec20 C-terminal" evidence="12">
    <location>
        <begin position="177"/>
        <end position="266"/>
    </location>
</feature>
<evidence type="ECO:0000256" key="9">
    <source>
        <dbReference type="ARBA" id="ARBA00037934"/>
    </source>
</evidence>
<dbReference type="Pfam" id="PF03908">
    <property type="entry name" value="Sec20"/>
    <property type="match status" value="1"/>
</dbReference>
<feature type="region of interest" description="Disordered" evidence="10">
    <location>
        <begin position="142"/>
        <end position="168"/>
    </location>
</feature>
<evidence type="ECO:0000256" key="7">
    <source>
        <dbReference type="ARBA" id="ARBA00023054"/>
    </source>
</evidence>
<keyword evidence="7" id="KW-0175">Coiled coil</keyword>